<name>A0A142BW98_9BACT</name>
<reference evidence="1" key="2">
    <citation type="submission" date="2016-02" db="EMBL/GenBank/DDBJ databases">
        <authorList>
            <person name="Wen L."/>
            <person name="He K."/>
            <person name="Yang H."/>
        </authorList>
    </citation>
    <scope>NUCLEOTIDE SEQUENCE</scope>
</reference>
<accession>A0A142BW98</accession>
<dbReference type="EMBL" id="KU736876">
    <property type="protein sequence ID" value="AMP42386.1"/>
    <property type="molecule type" value="Genomic_DNA"/>
</dbReference>
<evidence type="ECO:0000313" key="1">
    <source>
        <dbReference type="EMBL" id="AMP42386.1"/>
    </source>
</evidence>
<sequence length="413" mass="45846">MIGSLKPCYFGVVLFSSVLTDQSNENEHVACLGDGTPFSFRNINELPKNALWITNCKDNDSLVEANLKYPVTLASSDYFGTELEVLIQELSLGDQLPIKQVAILSRILSNAAYIACHRAGLLFFPKTTLAHGLAQRYSKQSLSEYGVSYQFAEHVDYTSLGDILESGSHAHTARLWFDRGSYASRLLADPLPTAIILDTELANDLNKLPCTADIVHWIEDHKLPAFCEVLLHQKENGGDRDSITVPYFFLNLLAQFYRVELLHVYIADGWQDLGQLTDMSLEAGLSYSYGLAAQSLWQCHLLEPQTNYRSSINLGSAWLRGKDTFFCLQAAVKANKHGLGILAYGNGSLTVTGRPDLIKSFADELQMQHSASYGNAPARDNLAASLLRQLISNADYASLEVADNHFLRNLMKR</sequence>
<reference evidence="1" key="1">
    <citation type="journal article" date="2016" name="Appl. Environ. Microbiol.">
        <title>Diversity of the Tetracycline Mobilome within a Chinese Pig Manure Sample.</title>
        <authorList>
            <person name="Leclercq S.O."/>
            <person name="Wang C."/>
            <person name="Zhu Y."/>
            <person name="Wu H."/>
            <person name="Du X."/>
            <person name="Liu Z."/>
            <person name="Feng J."/>
        </authorList>
    </citation>
    <scope>NUCLEOTIDE SEQUENCE</scope>
</reference>
<dbReference type="AlphaFoldDB" id="A0A142BW98"/>
<protein>
    <submittedName>
        <fullName evidence="1">Uncharacterized protein</fullName>
    </submittedName>
</protein>
<organism evidence="1">
    <name type="scientific">uncultured bacterium IN-11</name>
    <dbReference type="NCBI Taxonomy" id="1805589"/>
    <lineage>
        <taxon>Bacteria</taxon>
        <taxon>environmental samples</taxon>
    </lineage>
</organism>
<proteinExistence type="predicted"/>